<gene>
    <name evidence="4" type="ORF">EOE48_27560</name>
</gene>
<reference evidence="4 5" key="1">
    <citation type="submission" date="2019-01" db="EMBL/GenBank/DDBJ databases">
        <authorList>
            <person name="Chen W.-M."/>
        </authorList>
    </citation>
    <scope>NUCLEOTIDE SEQUENCE [LARGE SCALE GENOMIC DNA]</scope>
    <source>
        <strain evidence="4 5">TER-1</strain>
    </source>
</reference>
<dbReference type="AlphaFoldDB" id="A0A3S2V3M8"/>
<feature type="compositionally biased region" description="Low complexity" evidence="1">
    <location>
        <begin position="419"/>
        <end position="436"/>
    </location>
</feature>
<protein>
    <recommendedName>
        <fullName evidence="6">EscD/YscD/HrpQ family type III secretion system inner membrane ring protein</fullName>
    </recommendedName>
</protein>
<feature type="compositionally biased region" description="Basic residues" evidence="1">
    <location>
        <begin position="696"/>
        <end position="713"/>
    </location>
</feature>
<proteinExistence type="predicted"/>
<evidence type="ECO:0000313" key="5">
    <source>
        <dbReference type="Proteomes" id="UP000286997"/>
    </source>
</evidence>
<evidence type="ECO:0000313" key="4">
    <source>
        <dbReference type="EMBL" id="RVU12573.1"/>
    </source>
</evidence>
<evidence type="ECO:0000259" key="2">
    <source>
        <dbReference type="Pfam" id="PF16693"/>
    </source>
</evidence>
<dbReference type="Pfam" id="PF16697">
    <property type="entry name" value="Yop-YscD_cpl"/>
    <property type="match status" value="1"/>
</dbReference>
<feature type="region of interest" description="Disordered" evidence="1">
    <location>
        <begin position="419"/>
        <end position="752"/>
    </location>
</feature>
<evidence type="ECO:0008006" key="6">
    <source>
        <dbReference type="Google" id="ProtNLM"/>
    </source>
</evidence>
<feature type="compositionally biased region" description="Low complexity" evidence="1">
    <location>
        <begin position="614"/>
        <end position="628"/>
    </location>
</feature>
<feature type="domain" description="YscD-like Bon-like" evidence="2">
    <location>
        <begin position="180"/>
        <end position="235"/>
    </location>
</feature>
<feature type="compositionally biased region" description="Basic residues" evidence="1">
    <location>
        <begin position="649"/>
        <end position="658"/>
    </location>
</feature>
<organism evidence="4 5">
    <name type="scientific">Methylobacterium oryzihabitans</name>
    <dbReference type="NCBI Taxonomy" id="2499852"/>
    <lineage>
        <taxon>Bacteria</taxon>
        <taxon>Pseudomonadati</taxon>
        <taxon>Pseudomonadota</taxon>
        <taxon>Alphaproteobacteria</taxon>
        <taxon>Hyphomicrobiales</taxon>
        <taxon>Methylobacteriaceae</taxon>
        <taxon>Methylobacterium</taxon>
    </lineage>
</organism>
<feature type="compositionally biased region" description="Low complexity" evidence="1">
    <location>
        <begin position="455"/>
        <end position="483"/>
    </location>
</feature>
<dbReference type="OrthoDB" id="7671151at2"/>
<feature type="compositionally biased region" description="Gly residues" evidence="1">
    <location>
        <begin position="675"/>
        <end position="684"/>
    </location>
</feature>
<comment type="caution">
    <text evidence="4">The sequence shown here is derived from an EMBL/GenBank/DDBJ whole genome shotgun (WGS) entry which is preliminary data.</text>
</comment>
<dbReference type="InterPro" id="IPR032034">
    <property type="entry name" value="YscD_ppl_1st"/>
</dbReference>
<dbReference type="InterPro" id="IPR032030">
    <property type="entry name" value="YscD_cytoplasmic_dom"/>
</dbReference>
<feature type="domain" description="YscD cytoplasmic" evidence="3">
    <location>
        <begin position="13"/>
        <end position="104"/>
    </location>
</feature>
<dbReference type="EMBL" id="SACP01000052">
    <property type="protein sequence ID" value="RVU12573.1"/>
    <property type="molecule type" value="Genomic_DNA"/>
</dbReference>
<evidence type="ECO:0000259" key="3">
    <source>
        <dbReference type="Pfam" id="PF16697"/>
    </source>
</evidence>
<name>A0A3S2V3M8_9HYPH</name>
<dbReference type="Gene3D" id="2.60.200.20">
    <property type="match status" value="1"/>
</dbReference>
<sequence>MADPRPSDPAILKIFSGVQAGAEVTLAAGTYGLGSGPDDDIQLVDVSLKPGHARLRVSPGKIELAGGTGTLRTAAGIALGPDEPWREIEPLDLVTAGTTRFALGYPTSQWATITEAEVEPPVPVAAAAPAASLPWLSRERLRHLAGPALALALLLAGGTWMLLDGGLPRRADLAAAGVQDLAAVRAALDALPFGRALDARQEVDGAIYVSGYVETPVERRAVTGALERTGVPARTRLWVLQTLRGEVESLIQAQRVAVVPTLDRTGGLTLDGTILNPERANRFVALVRDLVLGLSGIDDRIRTAATLLTEVEKLAATSRIQPWILLRADGEVIEASGAIPVAKIDAWVGFLQGYVRRFSREIPLRSLVQLQTPGSAPLAGTERAIVVGGQPSAGETALDLDRLRQGSFQLGEVFAAGSDSAGTAAAPAGGAERTGGPKPPGREADRPSTSSAADRPSTSSEAAPAPAARAEEAPAATASNARPGAEEPRLATATRTGPPDGATGREAQPAGPTPIIGADANTGREPRQAGPSPSGTGAGGGAEPVPAPEDASGRDPRSSGRPAAASGGAGEGRLAADRNRDADRPPAGPGNGVAPETRPAGGGAAATDAPNRPGPGAAALVLGAVGARHPGRGDRRRPRGAQPGTRRALAQRHPRRRPAGPGAADRPRHPAPGIGPAGGAGRGAGLVPAAAGAAPGRRRRLLARRAVARRRHPGGAVLARHPERQRRDLADRVQPGHAGPAAGGRPEPRPDRVLRWRGRARGGDALALPARGGAQPVLHPLHHPRPRPVLPRHHRGEPAAAALRAHPGRAADVRGGRARPVEPPRRHRGARRGDPAQPRAGGGGVRARPRLEDHAVGG</sequence>
<keyword evidence="5" id="KW-1185">Reference proteome</keyword>
<dbReference type="Proteomes" id="UP000286997">
    <property type="component" value="Unassembled WGS sequence"/>
</dbReference>
<feature type="compositionally biased region" description="Basic and acidic residues" evidence="1">
    <location>
        <begin position="809"/>
        <end position="824"/>
    </location>
</feature>
<feature type="compositionally biased region" description="Basic and acidic residues" evidence="1">
    <location>
        <begin position="574"/>
        <end position="584"/>
    </location>
</feature>
<dbReference type="Pfam" id="PF16693">
    <property type="entry name" value="Yop-YscD_ppl_1st"/>
    <property type="match status" value="1"/>
</dbReference>
<feature type="compositionally biased region" description="Low complexity" evidence="1">
    <location>
        <begin position="685"/>
        <end position="695"/>
    </location>
</feature>
<feature type="compositionally biased region" description="Low complexity" evidence="1">
    <location>
        <begin position="798"/>
        <end position="808"/>
    </location>
</feature>
<accession>A0A3S2V3M8</accession>
<evidence type="ECO:0000256" key="1">
    <source>
        <dbReference type="SAM" id="MobiDB-lite"/>
    </source>
</evidence>
<feature type="compositionally biased region" description="Low complexity" evidence="1">
    <location>
        <begin position="735"/>
        <end position="745"/>
    </location>
</feature>
<feature type="region of interest" description="Disordered" evidence="1">
    <location>
        <begin position="765"/>
        <end position="858"/>
    </location>
</feature>
<feature type="compositionally biased region" description="Basic and acidic residues" evidence="1">
    <location>
        <begin position="849"/>
        <end position="858"/>
    </location>
</feature>
<feature type="compositionally biased region" description="Basic residues" evidence="1">
    <location>
        <begin position="780"/>
        <end position="795"/>
    </location>
</feature>
<feature type="compositionally biased region" description="Basic and acidic residues" evidence="1">
    <location>
        <begin position="720"/>
        <end position="731"/>
    </location>
</feature>